<proteinExistence type="predicted"/>
<accession>A0ACB7SUL0</accession>
<dbReference type="EMBL" id="CM023483">
    <property type="protein sequence ID" value="KAH6936817.1"/>
    <property type="molecule type" value="Genomic_DNA"/>
</dbReference>
<reference evidence="1" key="1">
    <citation type="submission" date="2020-05" db="EMBL/GenBank/DDBJ databases">
        <title>Large-scale comparative analyses of tick genomes elucidate their genetic diversity and vector capacities.</title>
        <authorList>
            <person name="Jia N."/>
            <person name="Wang J."/>
            <person name="Shi W."/>
            <person name="Du L."/>
            <person name="Sun Y."/>
            <person name="Zhan W."/>
            <person name="Jiang J."/>
            <person name="Wang Q."/>
            <person name="Zhang B."/>
            <person name="Ji P."/>
            <person name="Sakyi L.B."/>
            <person name="Cui X."/>
            <person name="Yuan T."/>
            <person name="Jiang B."/>
            <person name="Yang W."/>
            <person name="Lam T.T.-Y."/>
            <person name="Chang Q."/>
            <person name="Ding S."/>
            <person name="Wang X."/>
            <person name="Zhu J."/>
            <person name="Ruan X."/>
            <person name="Zhao L."/>
            <person name="Wei J."/>
            <person name="Que T."/>
            <person name="Du C."/>
            <person name="Cheng J."/>
            <person name="Dai P."/>
            <person name="Han X."/>
            <person name="Huang E."/>
            <person name="Gao Y."/>
            <person name="Liu J."/>
            <person name="Shao H."/>
            <person name="Ye R."/>
            <person name="Li L."/>
            <person name="Wei W."/>
            <person name="Wang X."/>
            <person name="Wang C."/>
            <person name="Yang T."/>
            <person name="Huo Q."/>
            <person name="Li W."/>
            <person name="Guo W."/>
            <person name="Chen H."/>
            <person name="Zhou L."/>
            <person name="Ni X."/>
            <person name="Tian J."/>
            <person name="Zhou Y."/>
            <person name="Sheng Y."/>
            <person name="Liu T."/>
            <person name="Pan Y."/>
            <person name="Xia L."/>
            <person name="Li J."/>
            <person name="Zhao F."/>
            <person name="Cao W."/>
        </authorList>
    </citation>
    <scope>NUCLEOTIDE SEQUENCE</scope>
    <source>
        <strain evidence="1">Hyas-2018</strain>
    </source>
</reference>
<comment type="caution">
    <text evidence="1">The sequence shown here is derived from an EMBL/GenBank/DDBJ whole genome shotgun (WGS) entry which is preliminary data.</text>
</comment>
<evidence type="ECO:0000313" key="2">
    <source>
        <dbReference type="Proteomes" id="UP000821845"/>
    </source>
</evidence>
<name>A0ACB7SUL0_HYAAI</name>
<gene>
    <name evidence="1" type="ORF">HPB50_023218</name>
</gene>
<protein>
    <submittedName>
        <fullName evidence="1">Uncharacterized protein</fullName>
    </submittedName>
</protein>
<evidence type="ECO:0000313" key="1">
    <source>
        <dbReference type="EMBL" id="KAH6936817.1"/>
    </source>
</evidence>
<dbReference type="Proteomes" id="UP000821845">
    <property type="component" value="Chromosome 3"/>
</dbReference>
<keyword evidence="2" id="KW-1185">Reference proteome</keyword>
<organism evidence="1 2">
    <name type="scientific">Hyalomma asiaticum</name>
    <name type="common">Tick</name>
    <dbReference type="NCBI Taxonomy" id="266040"/>
    <lineage>
        <taxon>Eukaryota</taxon>
        <taxon>Metazoa</taxon>
        <taxon>Ecdysozoa</taxon>
        <taxon>Arthropoda</taxon>
        <taxon>Chelicerata</taxon>
        <taxon>Arachnida</taxon>
        <taxon>Acari</taxon>
        <taxon>Parasitiformes</taxon>
        <taxon>Ixodida</taxon>
        <taxon>Ixodoidea</taxon>
        <taxon>Ixodidae</taxon>
        <taxon>Hyalomminae</taxon>
        <taxon>Hyalomma</taxon>
    </lineage>
</organism>
<sequence length="120" mass="12601">MVTLNPAHDIDRYPDPAGQDGPYGVPDNPRLDASLGDGPVSNMKKGSEEGVSITIYTHFAAPRATGESIRAGWQGVIAVSMGDRVRIRPISDSARCSDEAAEFVTPKTAAASGAVEFSLI</sequence>